<keyword evidence="1" id="KW-0812">Transmembrane</keyword>
<gene>
    <name evidence="2" type="ORF">NCTC10526_02765</name>
</gene>
<feature type="transmembrane region" description="Helical" evidence="1">
    <location>
        <begin position="65"/>
        <end position="87"/>
    </location>
</feature>
<dbReference type="Proteomes" id="UP000254123">
    <property type="component" value="Unassembled WGS sequence"/>
</dbReference>
<dbReference type="EMBL" id="UGVC01000002">
    <property type="protein sequence ID" value="SUD98786.1"/>
    <property type="molecule type" value="Genomic_DNA"/>
</dbReference>
<feature type="transmembrane region" description="Helical" evidence="1">
    <location>
        <begin position="6"/>
        <end position="25"/>
    </location>
</feature>
<dbReference type="AlphaFoldDB" id="A0A379LRP2"/>
<reference evidence="2 3" key="1">
    <citation type="submission" date="2018-06" db="EMBL/GenBank/DDBJ databases">
        <authorList>
            <consortium name="Pathogen Informatics"/>
            <person name="Doyle S."/>
        </authorList>
    </citation>
    <scope>NUCLEOTIDE SEQUENCE [LARGE SCALE GENOMIC DNA]</scope>
    <source>
        <strain evidence="2 3">NCTC10526</strain>
    </source>
</reference>
<accession>A0A379LRP2</accession>
<name>A0A379LRP2_9GAMM</name>
<sequence length="96" mass="10960">MNGIAINIIIILLLSGSITWLQIFFSKKDNKFLGLILPAITFIGSIVMVMRVISENPTYQGNFSFISSNLFLANIPTILLIIIYFFYKNKMKKTEH</sequence>
<organism evidence="2 3">
    <name type="scientific">Psychrobacter phenylpyruvicus</name>
    <dbReference type="NCBI Taxonomy" id="29432"/>
    <lineage>
        <taxon>Bacteria</taxon>
        <taxon>Pseudomonadati</taxon>
        <taxon>Pseudomonadota</taxon>
        <taxon>Gammaproteobacteria</taxon>
        <taxon>Moraxellales</taxon>
        <taxon>Moraxellaceae</taxon>
        <taxon>Psychrobacter</taxon>
    </lineage>
</organism>
<evidence type="ECO:0000313" key="3">
    <source>
        <dbReference type="Proteomes" id="UP000254123"/>
    </source>
</evidence>
<dbReference type="RefSeq" id="WP_115343041.1">
    <property type="nucleotide sequence ID" value="NZ_CAJHAQ010000003.1"/>
</dbReference>
<feature type="transmembrane region" description="Helical" evidence="1">
    <location>
        <begin position="32"/>
        <end position="53"/>
    </location>
</feature>
<keyword evidence="1" id="KW-1133">Transmembrane helix</keyword>
<keyword evidence="3" id="KW-1185">Reference proteome</keyword>
<evidence type="ECO:0000256" key="1">
    <source>
        <dbReference type="SAM" id="Phobius"/>
    </source>
</evidence>
<protein>
    <submittedName>
        <fullName evidence="2">Uncharacterized protein</fullName>
    </submittedName>
</protein>
<evidence type="ECO:0000313" key="2">
    <source>
        <dbReference type="EMBL" id="SUD98786.1"/>
    </source>
</evidence>
<keyword evidence="1" id="KW-0472">Membrane</keyword>
<proteinExistence type="predicted"/>